<feature type="chain" id="PRO_5022715543" evidence="1">
    <location>
        <begin position="22"/>
        <end position="136"/>
    </location>
</feature>
<keyword evidence="3" id="KW-1185">Reference proteome</keyword>
<dbReference type="EMBL" id="BKCP01005550">
    <property type="protein sequence ID" value="GER38857.1"/>
    <property type="molecule type" value="Genomic_DNA"/>
</dbReference>
<gene>
    <name evidence="2" type="ORF">STAS_15401</name>
</gene>
<proteinExistence type="predicted"/>
<sequence>MSRHSLTLFIFLVLILSSVQGDKIGRLGGSKDVGRPSPPYTCVSILGICGKSISPQCCAQLCYDYFDGLNPYPHCDQYPGIDEVFCYCEHYCMKKTIKPPSLTSRSSSEKSSYCKVMVSGQSDSGAAYRQANSIQH</sequence>
<evidence type="ECO:0000256" key="1">
    <source>
        <dbReference type="SAM" id="SignalP"/>
    </source>
</evidence>
<keyword evidence="1" id="KW-0732">Signal</keyword>
<evidence type="ECO:0000313" key="2">
    <source>
        <dbReference type="EMBL" id="GER38857.1"/>
    </source>
</evidence>
<protein>
    <submittedName>
        <fullName evidence="2">YELLOW STRIPE like 2</fullName>
    </submittedName>
</protein>
<dbReference type="AlphaFoldDB" id="A0A5A7Q3D5"/>
<accession>A0A5A7Q3D5</accession>
<evidence type="ECO:0000313" key="3">
    <source>
        <dbReference type="Proteomes" id="UP000325081"/>
    </source>
</evidence>
<reference evidence="3" key="1">
    <citation type="journal article" date="2019" name="Curr. Biol.">
        <title>Genome Sequence of Striga asiatica Provides Insight into the Evolution of Plant Parasitism.</title>
        <authorList>
            <person name="Yoshida S."/>
            <person name="Kim S."/>
            <person name="Wafula E.K."/>
            <person name="Tanskanen J."/>
            <person name="Kim Y.M."/>
            <person name="Honaas L."/>
            <person name="Yang Z."/>
            <person name="Spallek T."/>
            <person name="Conn C.E."/>
            <person name="Ichihashi Y."/>
            <person name="Cheong K."/>
            <person name="Cui S."/>
            <person name="Der J.P."/>
            <person name="Gundlach H."/>
            <person name="Jiao Y."/>
            <person name="Hori C."/>
            <person name="Ishida J.K."/>
            <person name="Kasahara H."/>
            <person name="Kiba T."/>
            <person name="Kim M.S."/>
            <person name="Koo N."/>
            <person name="Laohavisit A."/>
            <person name="Lee Y.H."/>
            <person name="Lumba S."/>
            <person name="McCourt P."/>
            <person name="Mortimer J.C."/>
            <person name="Mutuku J.M."/>
            <person name="Nomura T."/>
            <person name="Sasaki-Sekimoto Y."/>
            <person name="Seto Y."/>
            <person name="Wang Y."/>
            <person name="Wakatake T."/>
            <person name="Sakakibara H."/>
            <person name="Demura T."/>
            <person name="Yamaguchi S."/>
            <person name="Yoneyama K."/>
            <person name="Manabe R.I."/>
            <person name="Nelson D.C."/>
            <person name="Schulman A.H."/>
            <person name="Timko M.P."/>
            <person name="dePamphilis C.W."/>
            <person name="Choi D."/>
            <person name="Shirasu K."/>
        </authorList>
    </citation>
    <scope>NUCLEOTIDE SEQUENCE [LARGE SCALE GENOMIC DNA]</scope>
    <source>
        <strain evidence="3">cv. UVA1</strain>
    </source>
</reference>
<feature type="signal peptide" evidence="1">
    <location>
        <begin position="1"/>
        <end position="21"/>
    </location>
</feature>
<organism evidence="2 3">
    <name type="scientific">Striga asiatica</name>
    <name type="common">Asiatic witchweed</name>
    <name type="synonym">Buchnera asiatica</name>
    <dbReference type="NCBI Taxonomy" id="4170"/>
    <lineage>
        <taxon>Eukaryota</taxon>
        <taxon>Viridiplantae</taxon>
        <taxon>Streptophyta</taxon>
        <taxon>Embryophyta</taxon>
        <taxon>Tracheophyta</taxon>
        <taxon>Spermatophyta</taxon>
        <taxon>Magnoliopsida</taxon>
        <taxon>eudicotyledons</taxon>
        <taxon>Gunneridae</taxon>
        <taxon>Pentapetalae</taxon>
        <taxon>asterids</taxon>
        <taxon>lamiids</taxon>
        <taxon>Lamiales</taxon>
        <taxon>Orobanchaceae</taxon>
        <taxon>Buchnereae</taxon>
        <taxon>Striga</taxon>
    </lineage>
</organism>
<dbReference type="OrthoDB" id="900414at2759"/>
<dbReference type="Proteomes" id="UP000325081">
    <property type="component" value="Unassembled WGS sequence"/>
</dbReference>
<comment type="caution">
    <text evidence="2">The sequence shown here is derived from an EMBL/GenBank/DDBJ whole genome shotgun (WGS) entry which is preliminary data.</text>
</comment>
<name>A0A5A7Q3D5_STRAF</name>